<sequence>MASLTYYPGDELEKWDLGDSGARAAVWNGRKALYMEKMNSAVFLRDEIPFRSFRLRAEVAIPEPIGFVGFAFGAKDTANYELIYLAPEEIQYDPVMNGSMTWQVYNGPSYQKPLPNTTGGWRTFAVEVHPGGAAAYLGDDPEPQLVISNLQHGGAVGKIGLWSFLPCYVSKLTVEELAPVTIGSKAANARQPAEADFVTEWHVSQPYVQDERPEEPHRTKAVVEENGVLNLNRRYKAEQGLCVEACAEISVAEDTESLLTVGFSDRLRLWVNEEEVFHGSWKWNPPASDGRIRPDHAHIPVRWKAGSNTIRAEVANTEFFGWGLAVRTGLPGSLKEDLGL</sequence>
<evidence type="ECO:0008006" key="3">
    <source>
        <dbReference type="Google" id="ProtNLM"/>
    </source>
</evidence>
<comment type="caution">
    <text evidence="1">The sequence shown here is derived from an EMBL/GenBank/DDBJ whole genome shotgun (WGS) entry which is preliminary data.</text>
</comment>
<dbReference type="Gene3D" id="2.60.120.560">
    <property type="entry name" value="Exo-inulinase, domain 1"/>
    <property type="match status" value="1"/>
</dbReference>
<dbReference type="eggNOG" id="ENOG502ZBWH">
    <property type="taxonomic scope" value="Bacteria"/>
</dbReference>
<dbReference type="EMBL" id="LQRA01000070">
    <property type="protein sequence ID" value="KZE75800.1"/>
    <property type="molecule type" value="Genomic_DNA"/>
</dbReference>
<dbReference type="STRING" id="1007103.GCA_000213315_04990"/>
<dbReference type="RefSeq" id="WP_063184588.1">
    <property type="nucleotide sequence ID" value="NZ_LQRA01000070.1"/>
</dbReference>
<gene>
    <name evidence="1" type="ORF">AV654_25350</name>
</gene>
<keyword evidence="2" id="KW-1185">Reference proteome</keyword>
<dbReference type="AlphaFoldDB" id="A0A163W3H9"/>
<dbReference type="Proteomes" id="UP000076563">
    <property type="component" value="Unassembled WGS sequence"/>
</dbReference>
<name>A0A163W3H9_9BACL</name>
<accession>A0A163W3H9</accession>
<organism evidence="1 2">
    <name type="scientific">Paenibacillus elgii</name>
    <dbReference type="NCBI Taxonomy" id="189691"/>
    <lineage>
        <taxon>Bacteria</taxon>
        <taxon>Bacillati</taxon>
        <taxon>Bacillota</taxon>
        <taxon>Bacilli</taxon>
        <taxon>Bacillales</taxon>
        <taxon>Paenibacillaceae</taxon>
        <taxon>Paenibacillus</taxon>
    </lineage>
</organism>
<proteinExistence type="predicted"/>
<dbReference type="OrthoDB" id="2634655at2"/>
<protein>
    <recommendedName>
        <fullName evidence="3">DUF1080 domain-containing protein</fullName>
    </recommendedName>
</protein>
<evidence type="ECO:0000313" key="1">
    <source>
        <dbReference type="EMBL" id="KZE75800.1"/>
    </source>
</evidence>
<evidence type="ECO:0000313" key="2">
    <source>
        <dbReference type="Proteomes" id="UP000076563"/>
    </source>
</evidence>
<reference evidence="2" key="1">
    <citation type="submission" date="2016-01" db="EMBL/GenBank/DDBJ databases">
        <title>Draft genome of Chromobacterium sp. F49.</title>
        <authorList>
            <person name="Hong K.W."/>
        </authorList>
    </citation>
    <scope>NUCLEOTIDE SEQUENCE [LARGE SCALE GENOMIC DNA]</scope>
    <source>
        <strain evidence="2">M63</strain>
    </source>
</reference>